<keyword evidence="2" id="KW-1185">Reference proteome</keyword>
<comment type="caution">
    <text evidence="1">The sequence shown here is derived from an EMBL/GenBank/DDBJ whole genome shotgun (WGS) entry which is preliminary data.</text>
</comment>
<gene>
    <name evidence="1" type="ORF">DFH07DRAFT_839370</name>
</gene>
<proteinExistence type="predicted"/>
<dbReference type="EMBL" id="JARJLG010000128">
    <property type="protein sequence ID" value="KAJ7740254.1"/>
    <property type="molecule type" value="Genomic_DNA"/>
</dbReference>
<dbReference type="AlphaFoldDB" id="A0AAD7N1J9"/>
<evidence type="ECO:0000313" key="2">
    <source>
        <dbReference type="Proteomes" id="UP001215280"/>
    </source>
</evidence>
<sequence length="308" mass="34435">MPAVDRSQFSLLSSWYQLAQQPFGTHLYEHEFMQTQPPAVRFQDTAILPLSSPVDHPKVIESEVDCNQHPKSPPVTGPDGVATLLHRLGQPGFLERLLDSEGTATFDFRMKPNSDKESDFYIRRNGNEVEIGLVAADSRDETKPTLGVRYDIGPRSRSLPYRTGPWHPQSSSSIGSAWGGTATVARQRGSDLARNLWQNFHLQNKKVGTSGRAVVCIDWADMDASDRTKYDAWMAEFLEGVEKGNQESKIEYEKLKAEIGVDAILAGGFEDYKKTFLRCRAECGVEVATMRCSKCHFASQCILFHTSD</sequence>
<evidence type="ECO:0000313" key="1">
    <source>
        <dbReference type="EMBL" id="KAJ7740254.1"/>
    </source>
</evidence>
<dbReference type="Proteomes" id="UP001215280">
    <property type="component" value="Unassembled WGS sequence"/>
</dbReference>
<accession>A0AAD7N1J9</accession>
<name>A0AAD7N1J9_9AGAR</name>
<organism evidence="1 2">
    <name type="scientific">Mycena maculata</name>
    <dbReference type="NCBI Taxonomy" id="230809"/>
    <lineage>
        <taxon>Eukaryota</taxon>
        <taxon>Fungi</taxon>
        <taxon>Dikarya</taxon>
        <taxon>Basidiomycota</taxon>
        <taxon>Agaricomycotina</taxon>
        <taxon>Agaricomycetes</taxon>
        <taxon>Agaricomycetidae</taxon>
        <taxon>Agaricales</taxon>
        <taxon>Marasmiineae</taxon>
        <taxon>Mycenaceae</taxon>
        <taxon>Mycena</taxon>
    </lineage>
</organism>
<reference evidence="1" key="1">
    <citation type="submission" date="2023-03" db="EMBL/GenBank/DDBJ databases">
        <title>Massive genome expansion in bonnet fungi (Mycena s.s.) driven by repeated elements and novel gene families across ecological guilds.</title>
        <authorList>
            <consortium name="Lawrence Berkeley National Laboratory"/>
            <person name="Harder C.B."/>
            <person name="Miyauchi S."/>
            <person name="Viragh M."/>
            <person name="Kuo A."/>
            <person name="Thoen E."/>
            <person name="Andreopoulos B."/>
            <person name="Lu D."/>
            <person name="Skrede I."/>
            <person name="Drula E."/>
            <person name="Henrissat B."/>
            <person name="Morin E."/>
            <person name="Kohler A."/>
            <person name="Barry K."/>
            <person name="LaButti K."/>
            <person name="Morin E."/>
            <person name="Salamov A."/>
            <person name="Lipzen A."/>
            <person name="Mereny Z."/>
            <person name="Hegedus B."/>
            <person name="Baldrian P."/>
            <person name="Stursova M."/>
            <person name="Weitz H."/>
            <person name="Taylor A."/>
            <person name="Grigoriev I.V."/>
            <person name="Nagy L.G."/>
            <person name="Martin F."/>
            <person name="Kauserud H."/>
        </authorList>
    </citation>
    <scope>NUCLEOTIDE SEQUENCE</scope>
    <source>
        <strain evidence="1">CBHHK188m</strain>
    </source>
</reference>
<protein>
    <submittedName>
        <fullName evidence="1">Uncharacterized protein</fullName>
    </submittedName>
</protein>